<protein>
    <submittedName>
        <fullName evidence="1">YwqG family protein</fullName>
    </submittedName>
</protein>
<dbReference type="Proteomes" id="UP001341259">
    <property type="component" value="Chromosome"/>
</dbReference>
<gene>
    <name evidence="1" type="ORF">OHB29_35635</name>
</gene>
<evidence type="ECO:0000313" key="1">
    <source>
        <dbReference type="EMBL" id="WUG97899.1"/>
    </source>
</evidence>
<name>A0ABZ1P1I7_STRVL</name>
<accession>A0ABZ1P1I7</accession>
<reference evidence="1 2" key="1">
    <citation type="submission" date="2022-10" db="EMBL/GenBank/DDBJ databases">
        <title>The complete genomes of actinobacterial strains from the NBC collection.</title>
        <authorList>
            <person name="Joergensen T.S."/>
            <person name="Alvarez Arevalo M."/>
            <person name="Sterndorff E.B."/>
            <person name="Faurdal D."/>
            <person name="Vuksanovic O."/>
            <person name="Mourched A.-S."/>
            <person name="Charusanti P."/>
            <person name="Shaw S."/>
            <person name="Blin K."/>
            <person name="Weber T."/>
        </authorList>
    </citation>
    <scope>NUCLEOTIDE SEQUENCE [LARGE SCALE GENOMIC DNA]</scope>
    <source>
        <strain evidence="1 2">NBC_00456</strain>
    </source>
</reference>
<dbReference type="EMBL" id="CP107906">
    <property type="protein sequence ID" value="WUG97899.1"/>
    <property type="molecule type" value="Genomic_DNA"/>
</dbReference>
<evidence type="ECO:0000313" key="2">
    <source>
        <dbReference type="Proteomes" id="UP001341259"/>
    </source>
</evidence>
<proteinExistence type="predicted"/>
<organism evidence="1 2">
    <name type="scientific">Streptomyces violaceus</name>
    <name type="common">Streptomyces venezuelae</name>
    <dbReference type="NCBI Taxonomy" id="1936"/>
    <lineage>
        <taxon>Bacteria</taxon>
        <taxon>Bacillati</taxon>
        <taxon>Actinomycetota</taxon>
        <taxon>Actinomycetes</taxon>
        <taxon>Kitasatosporales</taxon>
        <taxon>Streptomycetaceae</taxon>
        <taxon>Streptomyces</taxon>
    </lineage>
</organism>
<keyword evidence="2" id="KW-1185">Reference proteome</keyword>
<sequence>MDAEGWQSASVHWVIQREDLAARRFDRAFTDVFWNRRPG</sequence>